<proteinExistence type="predicted"/>
<sequence>MCKYIHTYKRFWQAEEWLRISMGSEVFFGERSDKNENERYHSDVDFHELHSVHVVEIGGVRLFNKEGVGPVRWGINVPDCPER</sequence>
<reference evidence="2" key="2">
    <citation type="submission" date="2015-01" db="EMBL/GenBank/DDBJ databases">
        <title>Evolutionary Origins and Diversification of the Mycorrhizal Mutualists.</title>
        <authorList>
            <consortium name="DOE Joint Genome Institute"/>
            <consortium name="Mycorrhizal Genomics Consortium"/>
            <person name="Kohler A."/>
            <person name="Kuo A."/>
            <person name="Nagy L.G."/>
            <person name="Floudas D."/>
            <person name="Copeland A."/>
            <person name="Barry K.W."/>
            <person name="Cichocki N."/>
            <person name="Veneault-Fourrey C."/>
            <person name="LaButti K."/>
            <person name="Lindquist E.A."/>
            <person name="Lipzen A."/>
            <person name="Lundell T."/>
            <person name="Morin E."/>
            <person name="Murat C."/>
            <person name="Riley R."/>
            <person name="Ohm R."/>
            <person name="Sun H."/>
            <person name="Tunlid A."/>
            <person name="Henrissat B."/>
            <person name="Grigoriev I.V."/>
            <person name="Hibbett D.S."/>
            <person name="Martin F."/>
        </authorList>
    </citation>
    <scope>NUCLEOTIDE SEQUENCE [LARGE SCALE GENOMIC DNA]</scope>
    <source>
        <strain evidence="2">h7</strain>
    </source>
</reference>
<dbReference type="Proteomes" id="UP000053424">
    <property type="component" value="Unassembled WGS sequence"/>
</dbReference>
<reference evidence="1 2" key="1">
    <citation type="submission" date="2014-04" db="EMBL/GenBank/DDBJ databases">
        <authorList>
            <consortium name="DOE Joint Genome Institute"/>
            <person name="Kuo A."/>
            <person name="Gay G."/>
            <person name="Dore J."/>
            <person name="Kohler A."/>
            <person name="Nagy L.G."/>
            <person name="Floudas D."/>
            <person name="Copeland A."/>
            <person name="Barry K.W."/>
            <person name="Cichocki N."/>
            <person name="Veneault-Fourrey C."/>
            <person name="LaButti K."/>
            <person name="Lindquist E.A."/>
            <person name="Lipzen A."/>
            <person name="Lundell T."/>
            <person name="Morin E."/>
            <person name="Murat C."/>
            <person name="Sun H."/>
            <person name="Tunlid A."/>
            <person name="Henrissat B."/>
            <person name="Grigoriev I.V."/>
            <person name="Hibbett D.S."/>
            <person name="Martin F."/>
            <person name="Nordberg H.P."/>
            <person name="Cantor M.N."/>
            <person name="Hua S.X."/>
        </authorList>
    </citation>
    <scope>NUCLEOTIDE SEQUENCE [LARGE SCALE GENOMIC DNA]</scope>
    <source>
        <strain evidence="2">h7</strain>
    </source>
</reference>
<gene>
    <name evidence="1" type="ORF">M413DRAFT_245159</name>
</gene>
<name>A0A0C3C256_HEBCY</name>
<organism evidence="1 2">
    <name type="scientific">Hebeloma cylindrosporum</name>
    <dbReference type="NCBI Taxonomy" id="76867"/>
    <lineage>
        <taxon>Eukaryota</taxon>
        <taxon>Fungi</taxon>
        <taxon>Dikarya</taxon>
        <taxon>Basidiomycota</taxon>
        <taxon>Agaricomycotina</taxon>
        <taxon>Agaricomycetes</taxon>
        <taxon>Agaricomycetidae</taxon>
        <taxon>Agaricales</taxon>
        <taxon>Agaricineae</taxon>
        <taxon>Hymenogastraceae</taxon>
        <taxon>Hebeloma</taxon>
    </lineage>
</organism>
<protein>
    <submittedName>
        <fullName evidence="1">Uncharacterized protein</fullName>
    </submittedName>
</protein>
<dbReference type="AlphaFoldDB" id="A0A0C3C256"/>
<evidence type="ECO:0000313" key="2">
    <source>
        <dbReference type="Proteomes" id="UP000053424"/>
    </source>
</evidence>
<accession>A0A0C3C256</accession>
<evidence type="ECO:0000313" key="1">
    <source>
        <dbReference type="EMBL" id="KIM38369.1"/>
    </source>
</evidence>
<dbReference type="HOGENOM" id="CLU_2542817_0_0_1"/>
<keyword evidence="2" id="KW-1185">Reference proteome</keyword>
<dbReference type="EMBL" id="KN831791">
    <property type="protein sequence ID" value="KIM38369.1"/>
    <property type="molecule type" value="Genomic_DNA"/>
</dbReference>